<name>A0AB39UCF4_9BIFI</name>
<dbReference type="EMBL" id="CP129682">
    <property type="protein sequence ID" value="XDS48638.1"/>
    <property type="molecule type" value="Genomic_DNA"/>
</dbReference>
<evidence type="ECO:0000313" key="1">
    <source>
        <dbReference type="EMBL" id="XDS46658.1"/>
    </source>
</evidence>
<proteinExistence type="predicted"/>
<reference evidence="1" key="1">
    <citation type="submission" date="2023-07" db="EMBL/GenBank/DDBJ databases">
        <title>Bifidobacterium aquikefiriaerophilum sp. nov. and Bifidobacterium eccum sp. nov., isolated from water kefir.</title>
        <authorList>
            <person name="Breselge S."/>
            <person name="Bellassi P."/>
            <person name="Barcenilla C."/>
            <person name="Alvarez-Ordonez A."/>
            <person name="Morelli L."/>
            <person name="Cotter P.D."/>
        </authorList>
    </citation>
    <scope>NUCLEOTIDE SEQUENCE</scope>
    <source>
        <strain evidence="2">WK013_4_14</strain>
        <strain evidence="1">WK048_4_13</strain>
    </source>
</reference>
<dbReference type="Gene3D" id="3.40.630.10">
    <property type="entry name" value="Zn peptidases"/>
    <property type="match status" value="1"/>
</dbReference>
<protein>
    <submittedName>
        <fullName evidence="1">Amidohydrolase</fullName>
    </submittedName>
</protein>
<accession>A0AB39UCF4</accession>
<dbReference type="AlphaFoldDB" id="A0AB39UCF4"/>
<dbReference type="GO" id="GO:0016787">
    <property type="term" value="F:hydrolase activity"/>
    <property type="evidence" value="ECO:0007669"/>
    <property type="project" value="InterPro"/>
</dbReference>
<dbReference type="Pfam" id="PF01546">
    <property type="entry name" value="Peptidase_M20"/>
    <property type="match status" value="1"/>
</dbReference>
<dbReference type="InterPro" id="IPR017439">
    <property type="entry name" value="Amidohydrolase"/>
</dbReference>
<dbReference type="InterPro" id="IPR002933">
    <property type="entry name" value="Peptidase_M20"/>
</dbReference>
<dbReference type="PANTHER" id="PTHR11014">
    <property type="entry name" value="PEPTIDASE M20 FAMILY MEMBER"/>
    <property type="match status" value="1"/>
</dbReference>
<organism evidence="1">
    <name type="scientific">Bifidobacterium fermentum</name>
    <dbReference type="NCBI Taxonomy" id="3059035"/>
    <lineage>
        <taxon>Bacteria</taxon>
        <taxon>Bacillati</taxon>
        <taxon>Actinomycetota</taxon>
        <taxon>Actinomycetes</taxon>
        <taxon>Bifidobacteriales</taxon>
        <taxon>Bifidobacteriaceae</taxon>
        <taxon>Bifidobacterium</taxon>
    </lineage>
</organism>
<dbReference type="RefSeq" id="WP_274518455.1">
    <property type="nucleotide sequence ID" value="NZ_CP129675.1"/>
</dbReference>
<dbReference type="EMBL" id="CP129675">
    <property type="protein sequence ID" value="XDS46658.1"/>
    <property type="molecule type" value="Genomic_DNA"/>
</dbReference>
<sequence length="208" mass="22813">MHSDNGNEGLNVVTENSRHQLDITRELDNGLDSELVRYYTWFHIHPELSYHEVGTTARIRKILESKNVEILDTGLNTGLIAVIRGEESGPVIALRGDIDGLPIQEQTGLEYASQNAGVMHACGHDFNLSVALGAAILLNAHRDIISGTIKVIFQPAEEGRATKDQPTGGVQVIETGVLDDVQAFFGTHDGSRASRFDPLARGKHHWRC</sequence>
<dbReference type="GeneID" id="98301259"/>
<dbReference type="PANTHER" id="PTHR11014:SF63">
    <property type="entry name" value="METALLOPEPTIDASE, PUTATIVE (AFU_ORTHOLOGUE AFUA_6G09600)-RELATED"/>
    <property type="match status" value="1"/>
</dbReference>
<dbReference type="NCBIfam" id="TIGR01891">
    <property type="entry name" value="amidohydrolases"/>
    <property type="match status" value="1"/>
</dbReference>
<gene>
    <name evidence="2" type="ORF">QN216_10060</name>
    <name evidence="1" type="ORF">QN217_00410</name>
</gene>
<dbReference type="SUPFAM" id="SSF53187">
    <property type="entry name" value="Zn-dependent exopeptidases"/>
    <property type="match status" value="1"/>
</dbReference>
<evidence type="ECO:0000313" key="2">
    <source>
        <dbReference type="EMBL" id="XDS48638.1"/>
    </source>
</evidence>